<name>A0ACC1HDI3_9FUNG</name>
<evidence type="ECO:0000313" key="1">
    <source>
        <dbReference type="EMBL" id="KAJ1673332.1"/>
    </source>
</evidence>
<gene>
    <name evidence="1" type="ORF">EV182_005446</name>
</gene>
<protein>
    <submittedName>
        <fullName evidence="1">Uncharacterized protein</fullName>
    </submittedName>
</protein>
<comment type="caution">
    <text evidence="1">The sequence shown here is derived from an EMBL/GenBank/DDBJ whole genome shotgun (WGS) entry which is preliminary data.</text>
</comment>
<keyword evidence="2" id="KW-1185">Reference proteome</keyword>
<reference evidence="1" key="1">
    <citation type="submission" date="2022-06" db="EMBL/GenBank/DDBJ databases">
        <title>Phylogenomic reconstructions and comparative analyses of Kickxellomycotina fungi.</title>
        <authorList>
            <person name="Reynolds N.K."/>
            <person name="Stajich J.E."/>
            <person name="Barry K."/>
            <person name="Grigoriev I.V."/>
            <person name="Crous P."/>
            <person name="Smith M.E."/>
        </authorList>
    </citation>
    <scope>NUCLEOTIDE SEQUENCE</scope>
    <source>
        <strain evidence="1">RSA 2271</strain>
    </source>
</reference>
<proteinExistence type="predicted"/>
<dbReference type="EMBL" id="JAMZIH010007080">
    <property type="protein sequence ID" value="KAJ1673332.1"/>
    <property type="molecule type" value="Genomic_DNA"/>
</dbReference>
<evidence type="ECO:0000313" key="2">
    <source>
        <dbReference type="Proteomes" id="UP001145114"/>
    </source>
</evidence>
<feature type="non-terminal residue" evidence="1">
    <location>
        <position position="1"/>
    </location>
</feature>
<sequence length="95" mass="10352">DSLTLLSSARHTYEKQEQALENLKAILEAAGSSINEVVKTTVFLSDINDFVKMNAVYESKFGSHKPARSAFQVAKLPKNAKVEIECIANLPAGSQ</sequence>
<organism evidence="1 2">
    <name type="scientific">Spiromyces aspiralis</name>
    <dbReference type="NCBI Taxonomy" id="68401"/>
    <lineage>
        <taxon>Eukaryota</taxon>
        <taxon>Fungi</taxon>
        <taxon>Fungi incertae sedis</taxon>
        <taxon>Zoopagomycota</taxon>
        <taxon>Kickxellomycotina</taxon>
        <taxon>Kickxellomycetes</taxon>
        <taxon>Kickxellales</taxon>
        <taxon>Kickxellaceae</taxon>
        <taxon>Spiromyces</taxon>
    </lineage>
</organism>
<dbReference type="Proteomes" id="UP001145114">
    <property type="component" value="Unassembled WGS sequence"/>
</dbReference>
<accession>A0ACC1HDI3</accession>